<proteinExistence type="inferred from homology"/>
<evidence type="ECO:0000256" key="4">
    <source>
        <dbReference type="ARBA" id="ARBA00012944"/>
    </source>
</evidence>
<evidence type="ECO:0000256" key="1">
    <source>
        <dbReference type="ARBA" id="ARBA00003257"/>
    </source>
</evidence>
<name>C4N018_DIASM</name>
<feature type="transmembrane region" description="Helical" evidence="18">
    <location>
        <begin position="267"/>
        <end position="292"/>
    </location>
</feature>
<evidence type="ECO:0000256" key="14">
    <source>
        <dbReference type="ARBA" id="ARBA00023075"/>
    </source>
</evidence>
<keyword evidence="9 18" id="KW-0999">Mitochondrion inner membrane</keyword>
<evidence type="ECO:0000256" key="11">
    <source>
        <dbReference type="ARBA" id="ARBA00022982"/>
    </source>
</evidence>
<dbReference type="GeneID" id="7901847"/>
<evidence type="ECO:0000256" key="18">
    <source>
        <dbReference type="RuleBase" id="RU003403"/>
    </source>
</evidence>
<keyword evidence="13 18" id="KW-0520">NAD</keyword>
<evidence type="ECO:0000256" key="5">
    <source>
        <dbReference type="ARBA" id="ARBA00021008"/>
    </source>
</evidence>
<dbReference type="InterPro" id="IPR001750">
    <property type="entry name" value="ND/Mrp_TM"/>
</dbReference>
<keyword evidence="14 18" id="KW-0830">Ubiquinone</keyword>
<evidence type="ECO:0000256" key="2">
    <source>
        <dbReference type="ARBA" id="ARBA00004448"/>
    </source>
</evidence>
<feature type="domain" description="NADH:quinone oxidoreductase/Mrp antiporter transmembrane" evidence="19">
    <location>
        <begin position="26"/>
        <end position="279"/>
    </location>
</feature>
<evidence type="ECO:0000256" key="17">
    <source>
        <dbReference type="ARBA" id="ARBA00049551"/>
    </source>
</evidence>
<feature type="transmembrane region" description="Helical" evidence="18">
    <location>
        <begin position="232"/>
        <end position="255"/>
    </location>
</feature>
<dbReference type="CTD" id="4536"/>
<dbReference type="InterPro" id="IPR050175">
    <property type="entry name" value="Complex_I_Subunit_2"/>
</dbReference>
<dbReference type="EC" id="7.1.1.2" evidence="4 18"/>
<keyword evidence="12 18" id="KW-1133">Transmembrane helix</keyword>
<evidence type="ECO:0000259" key="19">
    <source>
        <dbReference type="Pfam" id="PF00361"/>
    </source>
</evidence>
<feature type="transmembrane region" description="Helical" evidence="18">
    <location>
        <begin position="169"/>
        <end position="188"/>
    </location>
</feature>
<feature type="transmembrane region" description="Helical" evidence="18">
    <location>
        <begin position="7"/>
        <end position="25"/>
    </location>
</feature>
<feature type="transmembrane region" description="Helical" evidence="18">
    <location>
        <begin position="88"/>
        <end position="112"/>
    </location>
</feature>
<protein>
    <recommendedName>
        <fullName evidence="5 18">NADH-ubiquinone oxidoreductase chain 2</fullName>
        <ecNumber evidence="4 18">7.1.1.2</ecNumber>
    </recommendedName>
</protein>
<feature type="transmembrane region" description="Helical" evidence="18">
    <location>
        <begin position="31"/>
        <end position="49"/>
    </location>
</feature>
<organism evidence="20">
    <name type="scientific">Diadegma semiclausum</name>
    <name type="common">Diamondback moth</name>
    <dbReference type="NCBI Taxonomy" id="208481"/>
    <lineage>
        <taxon>Eukaryota</taxon>
        <taxon>Metazoa</taxon>
        <taxon>Ecdysozoa</taxon>
        <taxon>Arthropoda</taxon>
        <taxon>Hexapoda</taxon>
        <taxon>Insecta</taxon>
        <taxon>Pterygota</taxon>
        <taxon>Neoptera</taxon>
        <taxon>Endopterygota</taxon>
        <taxon>Hymenoptera</taxon>
        <taxon>Apocrita</taxon>
        <taxon>Ichneumonoidea</taxon>
        <taxon>Ichneumonidae</taxon>
        <taxon>Campopleginae</taxon>
        <taxon>Dusona group</taxon>
        <taxon>Diadegma</taxon>
    </lineage>
</organism>
<evidence type="ECO:0000256" key="12">
    <source>
        <dbReference type="ARBA" id="ARBA00022989"/>
    </source>
</evidence>
<dbReference type="RefSeq" id="YP_002907400.1">
    <property type="nucleotide sequence ID" value="NC_012708.1"/>
</dbReference>
<keyword evidence="11 18" id="KW-0249">Electron transport</keyword>
<feature type="transmembrane region" description="Helical" evidence="18">
    <location>
        <begin position="194"/>
        <end position="211"/>
    </location>
</feature>
<keyword evidence="16 18" id="KW-0472">Membrane</keyword>
<keyword evidence="15 18" id="KW-0496">Mitochondrion</keyword>
<reference evidence="20" key="1">
    <citation type="journal article" date="2009" name="Genome">
        <title>The complete mitochondrial genome of Diadegma semiclausum (hymenoptera: ichneumonidae) indicates extensive independent evolutionary events.</title>
        <authorList>
            <person name="Wei S.J."/>
            <person name="Shi M."/>
            <person name="He J.H."/>
            <person name="Sharkey M."/>
            <person name="Chen X.X."/>
        </authorList>
    </citation>
    <scope>NUCLEOTIDE SEQUENCE</scope>
</reference>
<dbReference type="Pfam" id="PF00361">
    <property type="entry name" value="Proton_antipo_M"/>
    <property type="match status" value="1"/>
</dbReference>
<evidence type="ECO:0000256" key="10">
    <source>
        <dbReference type="ARBA" id="ARBA00022967"/>
    </source>
</evidence>
<evidence type="ECO:0000256" key="16">
    <source>
        <dbReference type="ARBA" id="ARBA00023136"/>
    </source>
</evidence>
<keyword evidence="7 18" id="KW-0679">Respiratory chain</keyword>
<dbReference type="GO" id="GO:0008137">
    <property type="term" value="F:NADH dehydrogenase (ubiquinone) activity"/>
    <property type="evidence" value="ECO:0007669"/>
    <property type="project" value="UniProtKB-EC"/>
</dbReference>
<evidence type="ECO:0000256" key="3">
    <source>
        <dbReference type="ARBA" id="ARBA00007012"/>
    </source>
</evidence>
<feature type="transmembrane region" description="Helical" evidence="18">
    <location>
        <begin position="313"/>
        <end position="333"/>
    </location>
</feature>
<keyword evidence="6" id="KW-0813">Transport</keyword>
<evidence type="ECO:0000256" key="8">
    <source>
        <dbReference type="ARBA" id="ARBA00022692"/>
    </source>
</evidence>
<dbReference type="PANTHER" id="PTHR46552:SF1">
    <property type="entry name" value="NADH-UBIQUINONE OXIDOREDUCTASE CHAIN 2"/>
    <property type="match status" value="1"/>
</dbReference>
<dbReference type="EMBL" id="EU871947">
    <property type="protein sequence ID" value="ACF35056.1"/>
    <property type="molecule type" value="Genomic_DNA"/>
</dbReference>
<comment type="function">
    <text evidence="18">Core subunit of the mitochondrial membrane respiratory chain NADH dehydrogenase (Complex I) which catalyzes electron transfer from NADH through the respiratory chain, using ubiquinone as an electron acceptor. Essential for the catalytic activity and assembly of complex I.</text>
</comment>
<accession>C4N018</accession>
<keyword evidence="10 18" id="KW-1278">Translocase</keyword>
<evidence type="ECO:0000256" key="7">
    <source>
        <dbReference type="ARBA" id="ARBA00022660"/>
    </source>
</evidence>
<evidence type="ECO:0000256" key="15">
    <source>
        <dbReference type="ARBA" id="ARBA00023128"/>
    </source>
</evidence>
<comment type="similarity">
    <text evidence="3 18">Belongs to the complex I subunit 2 family.</text>
</comment>
<dbReference type="GO" id="GO:0006120">
    <property type="term" value="P:mitochondrial electron transport, NADH to ubiquinone"/>
    <property type="evidence" value="ECO:0007669"/>
    <property type="project" value="InterPro"/>
</dbReference>
<evidence type="ECO:0000313" key="20">
    <source>
        <dbReference type="EMBL" id="ACF35056.1"/>
    </source>
</evidence>
<keyword evidence="8 18" id="KW-0812">Transmembrane</keyword>
<dbReference type="PRINTS" id="PR01436">
    <property type="entry name" value="NADHDHGNASE2"/>
</dbReference>
<feature type="transmembrane region" description="Helical" evidence="18">
    <location>
        <begin position="61"/>
        <end position="82"/>
    </location>
</feature>
<geneLocation type="mitochondrion" evidence="20"/>
<comment type="catalytic activity">
    <reaction evidence="17 18">
        <text>a ubiquinone + NADH + 5 H(+)(in) = a ubiquinol + NAD(+) + 4 H(+)(out)</text>
        <dbReference type="Rhea" id="RHEA:29091"/>
        <dbReference type="Rhea" id="RHEA-COMP:9565"/>
        <dbReference type="Rhea" id="RHEA-COMP:9566"/>
        <dbReference type="ChEBI" id="CHEBI:15378"/>
        <dbReference type="ChEBI" id="CHEBI:16389"/>
        <dbReference type="ChEBI" id="CHEBI:17976"/>
        <dbReference type="ChEBI" id="CHEBI:57540"/>
        <dbReference type="ChEBI" id="CHEBI:57945"/>
        <dbReference type="EC" id="7.1.1.2"/>
    </reaction>
</comment>
<sequence>MFFYSFMWIYIFPIYLMTPMISISFNSWFSIWISIEMNLMSFIPLIIFINKFYKELVMKYFIIQSISSMMLILSSNLIMLIINQMFLNFLLTLINLSLLIKLGVPPFHYWFISMMNNMSWLNCFFLSTWQKITPMILLMYNFFNMFMFYFIIISSLTSFFGINHQSLRLILAYSSINHMSWMILNLMISENLWLLYFISYLFINMSIMMIFNKFKLFYINQINNLKFLNFKLILILNFFSISSLPPFFGFMMKWFSINTNLFNNLNFIILLLMLISLLTFSFYMKISINMMLNFKLINKINMMYKIFILNKINYMKFFIMISFLNLWILNIWLI</sequence>
<dbReference type="PANTHER" id="PTHR46552">
    <property type="entry name" value="NADH-UBIQUINONE OXIDOREDUCTASE CHAIN 2"/>
    <property type="match status" value="1"/>
</dbReference>
<dbReference type="AlphaFoldDB" id="C4N018"/>
<evidence type="ECO:0000256" key="13">
    <source>
        <dbReference type="ARBA" id="ARBA00023027"/>
    </source>
</evidence>
<dbReference type="InterPro" id="IPR003917">
    <property type="entry name" value="NADH_UbQ_OxRdtase_chain2"/>
</dbReference>
<dbReference type="GO" id="GO:0005743">
    <property type="term" value="C:mitochondrial inner membrane"/>
    <property type="evidence" value="ECO:0007669"/>
    <property type="project" value="UniProtKB-SubCell"/>
</dbReference>
<comment type="function">
    <text evidence="1">Core subunit of the mitochondrial membrane respiratory chain NADH dehydrogenase (Complex I) that is believed to belong to the minimal assembly required for catalysis. Complex I functions in the transfer of electrons from NADH to the respiratory chain. The immediate electron acceptor for the enzyme is believed to be ubiquinone.</text>
</comment>
<comment type="subcellular location">
    <subcellularLocation>
        <location evidence="2 18">Mitochondrion inner membrane</location>
        <topology evidence="2 18">Multi-pass membrane protein</topology>
    </subcellularLocation>
</comment>
<evidence type="ECO:0000256" key="6">
    <source>
        <dbReference type="ARBA" id="ARBA00022448"/>
    </source>
</evidence>
<evidence type="ECO:0000256" key="9">
    <source>
        <dbReference type="ARBA" id="ARBA00022792"/>
    </source>
</evidence>
<gene>
    <name evidence="20" type="primary">ND2</name>
</gene>
<feature type="transmembrane region" description="Helical" evidence="18">
    <location>
        <begin position="146"/>
        <end position="162"/>
    </location>
</feature>